<dbReference type="EMBL" id="MBDN02000590">
    <property type="protein sequence ID" value="RLN74211.1"/>
    <property type="molecule type" value="Genomic_DNA"/>
</dbReference>
<name>A0A3R7K7L3_9STRA</name>
<evidence type="ECO:0000313" key="8">
    <source>
        <dbReference type="EMBL" id="KAG2506972.1"/>
    </source>
</evidence>
<proteinExistence type="inferred from homology"/>
<evidence type="ECO:0000256" key="1">
    <source>
        <dbReference type="ARBA" id="ARBA00004173"/>
    </source>
</evidence>
<comment type="subcellular location">
    <subcellularLocation>
        <location evidence="1">Mitochondrion</location>
    </subcellularLocation>
</comment>
<dbReference type="CDD" id="cd23701">
    <property type="entry name" value="At1g26750"/>
    <property type="match status" value="1"/>
</dbReference>
<dbReference type="PANTHER" id="PTHR13378">
    <property type="entry name" value="REGULATOR COMPLEX PROTEIN LAMTOR3"/>
    <property type="match status" value="1"/>
</dbReference>
<dbReference type="Pfam" id="PF08923">
    <property type="entry name" value="MAPKK1_Int"/>
    <property type="match status" value="1"/>
</dbReference>
<dbReference type="FunFam" id="3.30.450.30:FF:000018">
    <property type="entry name" value="Mitogen-activated protein kinase kinase 1 interacting protein"/>
    <property type="match status" value="1"/>
</dbReference>
<accession>A0A3R7K7L3</accession>
<dbReference type="EMBL" id="MAYM02000964">
    <property type="protein sequence ID" value="RLN31491.1"/>
    <property type="molecule type" value="Genomic_DNA"/>
</dbReference>
<comment type="caution">
    <text evidence="10">The sequence shown here is derived from an EMBL/GenBank/DDBJ whole genome shotgun (WGS) entry which is preliminary data.</text>
</comment>
<reference evidence="8" key="1">
    <citation type="journal article" date="2015" name="Genom Data">
        <title>Genome sequences of six Phytophthora species associated with forests in New Zealand.</title>
        <authorList>
            <person name="Studholme D.J."/>
            <person name="McDougal R.L."/>
            <person name="Sambles C."/>
            <person name="Hansen E."/>
            <person name="Hardy G."/>
            <person name="Grant M."/>
            <person name="Ganley R.J."/>
            <person name="Williams N.M."/>
        </authorList>
    </citation>
    <scope>NUCLEOTIDE SEQUENCE</scope>
    <source>
        <strain evidence="8">NZFS 2646</strain>
        <strain evidence="9">NZFS 3630</strain>
    </source>
</reference>
<dbReference type="EMBL" id="JPWV03000642">
    <property type="protein sequence ID" value="KAG2506972.1"/>
    <property type="molecule type" value="Genomic_DNA"/>
</dbReference>
<dbReference type="GO" id="GO:0032008">
    <property type="term" value="P:positive regulation of TOR signaling"/>
    <property type="evidence" value="ECO:0007669"/>
    <property type="project" value="TreeGrafter"/>
</dbReference>
<comment type="similarity">
    <text evidence="3">Belongs to the mitochondrion-specific ribosomal protein mS23 family.</text>
</comment>
<keyword evidence="4" id="KW-0689">Ribosomal protein</keyword>
<evidence type="ECO:0000313" key="10">
    <source>
        <dbReference type="EMBL" id="RLN31491.1"/>
    </source>
</evidence>
<evidence type="ECO:0000256" key="3">
    <source>
        <dbReference type="ARBA" id="ARBA00009864"/>
    </source>
</evidence>
<dbReference type="AlphaFoldDB" id="A0A3R7K7L3"/>
<keyword evidence="5" id="KW-0496">Mitochondrion</keyword>
<dbReference type="Proteomes" id="UP000792063">
    <property type="component" value="Unassembled WGS sequence"/>
</dbReference>
<dbReference type="SMART" id="SM01278">
    <property type="entry name" value="MAPKK1_Int"/>
    <property type="match status" value="1"/>
</dbReference>
<keyword evidence="12" id="KW-1185">Reference proteome</keyword>
<evidence type="ECO:0000313" key="11">
    <source>
        <dbReference type="EMBL" id="RLN74211.1"/>
    </source>
</evidence>
<gene>
    <name evidence="10" type="ORF">BBI17_009075</name>
    <name evidence="11" type="ORF">BBO99_00009032</name>
    <name evidence="8" type="ORF">JM16_009071</name>
    <name evidence="9" type="ORF">JM18_006012</name>
</gene>
<evidence type="ECO:0000313" key="13">
    <source>
        <dbReference type="Proteomes" id="UP000285883"/>
    </source>
</evidence>
<dbReference type="Proteomes" id="UP000785171">
    <property type="component" value="Unassembled WGS sequence"/>
</dbReference>
<dbReference type="PANTHER" id="PTHR13378:SF1">
    <property type="entry name" value="RAGULATOR COMPLEX PROTEIN LAMTOR3"/>
    <property type="match status" value="1"/>
</dbReference>
<evidence type="ECO:0000256" key="7">
    <source>
        <dbReference type="ARBA" id="ARBA00035137"/>
    </source>
</evidence>
<evidence type="ECO:0000256" key="4">
    <source>
        <dbReference type="ARBA" id="ARBA00022980"/>
    </source>
</evidence>
<evidence type="ECO:0000256" key="2">
    <source>
        <dbReference type="ARBA" id="ARBA00005356"/>
    </source>
</evidence>
<sequence>MGRARKRTMDMIRLVKGLSRNGGMRKPSWVAQVDRYPPPPMPRADREKVPVITFPQDRLAELYMKKREGMIDNQTAYEFADEQLTLIEHGVPEEDAYNLLIEKYDDVESHRFLEKFSKMRGLEFADPKDYDDIEKGWVEAESRAIKEAMRLEHEEEEALRNIKPVKNRVFGLLVHHHSIDLMLLSPILLEKLNEVLSRFDALEAILVCTSEGVPLLKVSAEEKSELSYEYTETVLPTVFAGAAEQVGKLKFGAVQSVTVFYDDVVMIHINHAPLVITLVAPNSPHIGALHALASELRPALTPLKKCVESADVH</sequence>
<comment type="similarity">
    <text evidence="2">Belongs to the LAMTOR3 family.</text>
</comment>
<dbReference type="GO" id="GO:0071986">
    <property type="term" value="C:Ragulator complex"/>
    <property type="evidence" value="ECO:0007669"/>
    <property type="project" value="TreeGrafter"/>
</dbReference>
<evidence type="ECO:0000256" key="5">
    <source>
        <dbReference type="ARBA" id="ARBA00023128"/>
    </source>
</evidence>
<keyword evidence="6" id="KW-0687">Ribonucleoprotein</keyword>
<dbReference type="SUPFAM" id="SSF103196">
    <property type="entry name" value="Roadblock/LC7 domain"/>
    <property type="match status" value="1"/>
</dbReference>
<dbReference type="Gene3D" id="3.30.450.30">
    <property type="entry name" value="Dynein light chain 2a, cytoplasmic"/>
    <property type="match status" value="1"/>
</dbReference>
<dbReference type="InterPro" id="IPR059242">
    <property type="entry name" value="mS23_dom"/>
</dbReference>
<protein>
    <recommendedName>
        <fullName evidence="7">Small ribosomal subunit protein mS23</fullName>
    </recommendedName>
</protein>
<dbReference type="EMBL" id="JPWU03000204">
    <property type="protein sequence ID" value="KAG2522668.1"/>
    <property type="molecule type" value="Genomic_DNA"/>
</dbReference>
<dbReference type="InterPro" id="IPR015019">
    <property type="entry name" value="LAMTOR3"/>
</dbReference>
<dbReference type="GO" id="GO:0071230">
    <property type="term" value="P:cellular response to amino acid stimulus"/>
    <property type="evidence" value="ECO:0007669"/>
    <property type="project" value="TreeGrafter"/>
</dbReference>
<reference evidence="8" key="3">
    <citation type="submission" date="2020-06" db="EMBL/GenBank/DDBJ databases">
        <authorList>
            <person name="Studholme D.J."/>
        </authorList>
    </citation>
    <scope>NUCLEOTIDE SEQUENCE</scope>
    <source>
        <strain evidence="8">NZFS 2646</strain>
        <strain evidence="9">NZFS 3630</strain>
    </source>
</reference>
<evidence type="ECO:0000313" key="9">
    <source>
        <dbReference type="EMBL" id="KAG2522668.1"/>
    </source>
</evidence>
<evidence type="ECO:0000256" key="6">
    <source>
        <dbReference type="ARBA" id="ARBA00023274"/>
    </source>
</evidence>
<dbReference type="Proteomes" id="UP000285883">
    <property type="component" value="Unassembled WGS sequence"/>
</dbReference>
<dbReference type="Proteomes" id="UP000285624">
    <property type="component" value="Unassembled WGS sequence"/>
</dbReference>
<evidence type="ECO:0000313" key="12">
    <source>
        <dbReference type="Proteomes" id="UP000285624"/>
    </source>
</evidence>
<reference evidence="12 13" key="2">
    <citation type="submission" date="2018-07" db="EMBL/GenBank/DDBJ databases">
        <title>Genome sequencing of oomycete isolates from Chile give support for New Zealand origin for Phytophthora kernoviae and make available the first Nothophytophthora sp. genome.</title>
        <authorList>
            <person name="Studholme D.J."/>
            <person name="Sanfuentes E."/>
            <person name="Panda P."/>
            <person name="Hill R."/>
            <person name="Sambles C."/>
            <person name="Grant M."/>
            <person name="Williams N.M."/>
            <person name="Mcdougal R.L."/>
        </authorList>
    </citation>
    <scope>NUCLEOTIDE SEQUENCE [LARGE SCALE GENOMIC DNA]</scope>
    <source>
        <strain evidence="10">Chile2</strain>
        <strain evidence="11">Chile4</strain>
    </source>
</reference>
<organism evidence="10 13">
    <name type="scientific">Phytophthora kernoviae</name>
    <dbReference type="NCBI Taxonomy" id="325452"/>
    <lineage>
        <taxon>Eukaryota</taxon>
        <taxon>Sar</taxon>
        <taxon>Stramenopiles</taxon>
        <taxon>Oomycota</taxon>
        <taxon>Peronosporomycetes</taxon>
        <taxon>Peronosporales</taxon>
        <taxon>Peronosporaceae</taxon>
        <taxon>Phytophthora</taxon>
    </lineage>
</organism>